<dbReference type="InterPro" id="IPR027417">
    <property type="entry name" value="P-loop_NTPase"/>
</dbReference>
<feature type="domain" description="Helicase HerA central" evidence="1">
    <location>
        <begin position="153"/>
        <end position="305"/>
    </location>
</feature>
<comment type="caution">
    <text evidence="2">The sequence shown here is derived from an EMBL/GenBank/DDBJ whole genome shotgun (WGS) entry which is preliminary data.</text>
</comment>
<dbReference type="Gene3D" id="3.40.50.300">
    <property type="entry name" value="P-loop containing nucleotide triphosphate hydrolases"/>
    <property type="match status" value="1"/>
</dbReference>
<evidence type="ECO:0000259" key="1">
    <source>
        <dbReference type="Pfam" id="PF01935"/>
    </source>
</evidence>
<dbReference type="PANTHER" id="PTHR42957">
    <property type="entry name" value="HELICASE MJ1565-RELATED"/>
    <property type="match status" value="1"/>
</dbReference>
<dbReference type="InterPro" id="IPR008571">
    <property type="entry name" value="HerA-like"/>
</dbReference>
<reference evidence="2 3" key="1">
    <citation type="submission" date="2020-01" db="EMBL/GenBank/DDBJ databases">
        <title>Whole-genome sequence of Heliobacterium undosum DSM 13378.</title>
        <authorList>
            <person name="Kyndt J.A."/>
            <person name="Meyer T.E."/>
        </authorList>
    </citation>
    <scope>NUCLEOTIDE SEQUENCE [LARGE SCALE GENOMIC DNA]</scope>
    <source>
        <strain evidence="2 3">DSM 13378</strain>
    </source>
</reference>
<accession>A0A845KYM4</accession>
<evidence type="ECO:0000313" key="3">
    <source>
        <dbReference type="Proteomes" id="UP000463470"/>
    </source>
</evidence>
<evidence type="ECO:0000313" key="2">
    <source>
        <dbReference type="EMBL" id="MZP28106.1"/>
    </source>
</evidence>
<proteinExistence type="predicted"/>
<name>A0A845KYM4_9FIRM</name>
<dbReference type="RefSeq" id="WP_161252967.1">
    <property type="nucleotide sequence ID" value="NZ_WXEY01000001.1"/>
</dbReference>
<keyword evidence="3" id="KW-1185">Reference proteome</keyword>
<dbReference type="OrthoDB" id="9806951at2"/>
<gene>
    <name evidence="2" type="ORF">GTO91_00005</name>
</gene>
<dbReference type="InterPro" id="IPR002789">
    <property type="entry name" value="HerA_central"/>
</dbReference>
<protein>
    <submittedName>
        <fullName evidence="2">DUF87 domain-containing protein</fullName>
    </submittedName>
</protein>
<dbReference type="PANTHER" id="PTHR42957:SF1">
    <property type="entry name" value="HELICASE MJ1565-RELATED"/>
    <property type="match status" value="1"/>
</dbReference>
<feature type="non-terminal residue" evidence="2">
    <location>
        <position position="500"/>
    </location>
</feature>
<dbReference type="Proteomes" id="UP000463470">
    <property type="component" value="Unassembled WGS sequence"/>
</dbReference>
<dbReference type="AlphaFoldDB" id="A0A845KYM4"/>
<sequence>MSNILDYDQLRNLTIGTVDFVSPIEIKVSLDTTAPINTAINTGTPTLFPRINGFALVPNEAGALVGMISWVGIEHSQFPKRQGLKDFDIIDLPFPQRKMSLNPLGILKYHEKKGYILDRGVYSYPCVGDVVVLPTQEQLEAIVENRDKNAEVVIGYAPIAANAPVKVDPDKLFGRHLAVLGNTGSGKSCSVAGLIRWSLEAAKEVKGDESALNARFIILDPNGEYSKTFDDICTNVRKYTVKISEDEEGFKQLRVPAWMWNSFEWSSISQASGKTQGPLLRRALREIRNGSNQLVEDCSLELRRHFSSCLVSLINDLNMGALSYVDKKGDFGKKVQEFANDADYFSSKAYYDQTVKSNLQLLKTNLEAVANSKFRSFQRNGEIIKFYDAFNRRDVELCISAVKSFLGTVGGTLRYEGPDEDSPVYFNGEDLPNHIERLAQEQNVSQFLDFLIMRIRTMLADVRMGSIIGTQPPISLEGWLNDYIGESESTNGEIAVIDLS</sequence>
<dbReference type="Pfam" id="PF01935">
    <property type="entry name" value="DUF87"/>
    <property type="match status" value="1"/>
</dbReference>
<organism evidence="2 3">
    <name type="scientific">Heliomicrobium undosum</name>
    <dbReference type="NCBI Taxonomy" id="121734"/>
    <lineage>
        <taxon>Bacteria</taxon>
        <taxon>Bacillati</taxon>
        <taxon>Bacillota</taxon>
        <taxon>Clostridia</taxon>
        <taxon>Eubacteriales</taxon>
        <taxon>Heliobacteriaceae</taxon>
        <taxon>Heliomicrobium</taxon>
    </lineage>
</organism>
<dbReference type="EMBL" id="WXEY01000001">
    <property type="protein sequence ID" value="MZP28106.1"/>
    <property type="molecule type" value="Genomic_DNA"/>
</dbReference>
<dbReference type="SUPFAM" id="SSF52540">
    <property type="entry name" value="P-loop containing nucleoside triphosphate hydrolases"/>
    <property type="match status" value="1"/>
</dbReference>